<dbReference type="InterPro" id="IPR012317">
    <property type="entry name" value="Poly(ADP-ribose)pol_cat_dom"/>
</dbReference>
<dbReference type="Pfam" id="PF00644">
    <property type="entry name" value="PARP"/>
    <property type="match status" value="1"/>
</dbReference>
<dbReference type="SUPFAM" id="SSF56399">
    <property type="entry name" value="ADP-ribosylation"/>
    <property type="match status" value="1"/>
</dbReference>
<name>A0ABY6TZ68_BIOOC</name>
<dbReference type="Gene3D" id="3.90.228.10">
    <property type="match status" value="1"/>
</dbReference>
<accession>A0ABY6TZ68</accession>
<comment type="caution">
    <text evidence="7">The sequence shown here is derived from an EMBL/GenBank/DDBJ whole genome shotgun (WGS) entry which is preliminary data.</text>
</comment>
<evidence type="ECO:0000256" key="2">
    <source>
        <dbReference type="ARBA" id="ARBA00022679"/>
    </source>
</evidence>
<gene>
    <name evidence="7" type="ORF">CLO192961_LOCUS130631</name>
</gene>
<keyword evidence="2" id="KW-0808">Transferase</keyword>
<keyword evidence="8" id="KW-1185">Reference proteome</keyword>
<dbReference type="EMBL" id="CABFNS010000714">
    <property type="protein sequence ID" value="VUC23993.1"/>
    <property type="molecule type" value="Genomic_DNA"/>
</dbReference>
<keyword evidence="3" id="KW-0548">Nucleotidyltransferase</keyword>
<dbReference type="PANTHER" id="PTHR21328">
    <property type="entry name" value="POLY ADP-RIBOSE POLYMERASE FAMILY, MEMBER PARP"/>
    <property type="match status" value="1"/>
</dbReference>
<feature type="region of interest" description="Disordered" evidence="5">
    <location>
        <begin position="940"/>
        <end position="971"/>
    </location>
</feature>
<keyword evidence="1" id="KW-0328">Glycosyltransferase</keyword>
<evidence type="ECO:0000259" key="6">
    <source>
        <dbReference type="Pfam" id="PF00644"/>
    </source>
</evidence>
<organism evidence="7 8">
    <name type="scientific">Bionectria ochroleuca</name>
    <name type="common">Gliocladium roseum</name>
    <dbReference type="NCBI Taxonomy" id="29856"/>
    <lineage>
        <taxon>Eukaryota</taxon>
        <taxon>Fungi</taxon>
        <taxon>Dikarya</taxon>
        <taxon>Ascomycota</taxon>
        <taxon>Pezizomycotina</taxon>
        <taxon>Sordariomycetes</taxon>
        <taxon>Hypocreomycetidae</taxon>
        <taxon>Hypocreales</taxon>
        <taxon>Bionectriaceae</taxon>
        <taxon>Clonostachys</taxon>
    </lineage>
</organism>
<proteinExistence type="predicted"/>
<sequence>MGYRKFKADLAAAKEQKYDRISRLRGGDSEGEIIFLYQHDEPVCQVEIQISIQDVENYPDSREVLLFTASDDVDQSLIGRLQNTAPRLVGKSIHGAITEFLRLMSTSQIEQPGEELCEEPCEEPTEAISRDSEDELTPSLLSDPWGESDLEMESDVDAFDDDHRLSAKVDNYASVNIQQRDATEQQRKDLLQAMRRGFSVGVYDHRKNQLGDILSLAVKVSELGLTDNGLAWGLKPTDYFVMLLRFPHGYPSPSEYQSLRGRQSAVSVRFGKCCTAKPSKVSAQAAFDYDPHDTEHARDAKAKTSAPYPAQDSAEFIPLHLFSSITKLLNKDFPIILRTRRDHGISWSAAQILLHRQSEGAHIRDDTFRSSTVDYVAEAKSKDEQSSSASTHSVVSQDDALSDEENFNIPLVLMQFALQSVLKSGKFCINCHEQLEEGFEAAKPYVCSRPLCLHQYFSSGLGPSIEHDILTAPYVVDLLVSFFYAAVMSRRVREMPTGLGLKTFRPGTPEAPGNHHKAEVSFETGFAKYEFAHPMFHKGERLLMIVRDGKFIRDMPILSSLSERHLCEVTEVGTQGFSFNILQTWKFSVQALVETPNGNPSQAASQKTKWVSVYLFRCIHEFDDLDNSERDLALPIMACGIPPVAQMREFLQANPSQKLSSWSRIDHPSYKLLHWIVASNRSLIAYDDHGSNVETPGGNKVIGMEQGWMQFRFLQGSPEKELRFTEQIVSEFPENQEPSSRLIPTLFAFHGSPLGNWHSIIRSSLDHTVSEHGRAYGNGVYLSNKFETSSQYCKNKVVMGLPGSPMVGALNISESLHFEVTADPFHFKIDEHWPHSVLKVASAIAICEVVNRPAKFVSMIPHYVVQNIDWIQCRYLFVKVEGTVPKIDTPVMSQNSMGYLRQDANRKLHGKLEILIPASAIPVSRLKMYPHLINGALPSECTDGPSSREDGETFQGQDLDGLFDSSGEKSG</sequence>
<evidence type="ECO:0000256" key="5">
    <source>
        <dbReference type="SAM" id="MobiDB-lite"/>
    </source>
</evidence>
<feature type="region of interest" description="Disordered" evidence="5">
    <location>
        <begin position="119"/>
        <end position="147"/>
    </location>
</feature>
<evidence type="ECO:0000256" key="1">
    <source>
        <dbReference type="ARBA" id="ARBA00022676"/>
    </source>
</evidence>
<evidence type="ECO:0000313" key="7">
    <source>
        <dbReference type="EMBL" id="VUC23993.1"/>
    </source>
</evidence>
<reference evidence="7 8" key="1">
    <citation type="submission" date="2019-06" db="EMBL/GenBank/DDBJ databases">
        <authorList>
            <person name="Broberg M."/>
        </authorList>
    </citation>
    <scope>NUCLEOTIDE SEQUENCE [LARGE SCALE GENOMIC DNA]</scope>
</reference>
<feature type="domain" description="PARP catalytic" evidence="6">
    <location>
        <begin position="742"/>
        <end position="796"/>
    </location>
</feature>
<dbReference type="Proteomes" id="UP000766486">
    <property type="component" value="Unassembled WGS sequence"/>
</dbReference>
<evidence type="ECO:0000256" key="3">
    <source>
        <dbReference type="ARBA" id="ARBA00022695"/>
    </source>
</evidence>
<protein>
    <recommendedName>
        <fullName evidence="6">PARP catalytic domain-containing protein</fullName>
    </recommendedName>
</protein>
<keyword evidence="4" id="KW-0520">NAD</keyword>
<evidence type="ECO:0000256" key="4">
    <source>
        <dbReference type="ARBA" id="ARBA00023027"/>
    </source>
</evidence>
<evidence type="ECO:0000313" key="8">
    <source>
        <dbReference type="Proteomes" id="UP000766486"/>
    </source>
</evidence>
<dbReference type="InterPro" id="IPR051838">
    <property type="entry name" value="ARTD_PARP"/>
</dbReference>